<dbReference type="GO" id="GO:0004222">
    <property type="term" value="F:metalloendopeptidase activity"/>
    <property type="evidence" value="ECO:0007669"/>
    <property type="project" value="InterPro"/>
</dbReference>
<keyword evidence="10" id="KW-1185">Reference proteome</keyword>
<sequence length="59" mass="5922">MNPAGVLGVALVLAVAALMWLPVRTGRVAGPGEGRCPRCGGPRAAGAVCSRCGYREGGR</sequence>
<keyword evidence="6" id="KW-0862">Zinc</keyword>
<evidence type="ECO:0000256" key="7">
    <source>
        <dbReference type="ARBA" id="ARBA00023049"/>
    </source>
</evidence>
<evidence type="ECO:0000256" key="2">
    <source>
        <dbReference type="ARBA" id="ARBA00022670"/>
    </source>
</evidence>
<reference evidence="9 10" key="1">
    <citation type="submission" date="2020-02" db="EMBL/GenBank/DDBJ databases">
        <authorList>
            <person name="Hogendoorn C."/>
        </authorList>
    </citation>
    <scope>NUCLEOTIDE SEQUENCE [LARGE SCALE GENOMIC DNA]</scope>
    <source>
        <strain evidence="9">R501</strain>
    </source>
</reference>
<keyword evidence="8" id="KW-0865">Zymogen</keyword>
<evidence type="ECO:0000256" key="1">
    <source>
        <dbReference type="ARBA" id="ARBA00001947"/>
    </source>
</evidence>
<name>A0A6F8ZGH3_9FIRM</name>
<gene>
    <name evidence="9" type="ORF">R50_1481</name>
</gene>
<dbReference type="EMBL" id="LR778114">
    <property type="protein sequence ID" value="CAB1128987.1"/>
    <property type="molecule type" value="Genomic_DNA"/>
</dbReference>
<dbReference type="KEGG" id="hfv:R50_1481"/>
<dbReference type="GO" id="GO:0008270">
    <property type="term" value="F:zinc ion binding"/>
    <property type="evidence" value="ECO:0007669"/>
    <property type="project" value="InterPro"/>
</dbReference>
<evidence type="ECO:0000313" key="9">
    <source>
        <dbReference type="EMBL" id="CAB1128987.1"/>
    </source>
</evidence>
<dbReference type="AlphaFoldDB" id="A0A6F8ZGH3"/>
<keyword evidence="5" id="KW-0378">Hydrolase</keyword>
<accession>A0A6F8ZGH3</accession>
<evidence type="ECO:0000313" key="10">
    <source>
        <dbReference type="Proteomes" id="UP000503399"/>
    </source>
</evidence>
<keyword evidence="7" id="KW-0482">Metalloprotease</keyword>
<evidence type="ECO:0000256" key="5">
    <source>
        <dbReference type="ARBA" id="ARBA00022801"/>
    </source>
</evidence>
<organism evidence="9 10">
    <name type="scientific">Candidatus Hydrogenisulfobacillus filiaventi</name>
    <dbReference type="NCBI Taxonomy" id="2707344"/>
    <lineage>
        <taxon>Bacteria</taxon>
        <taxon>Bacillati</taxon>
        <taxon>Bacillota</taxon>
        <taxon>Clostridia</taxon>
        <taxon>Eubacteriales</taxon>
        <taxon>Clostridiales Family XVII. Incertae Sedis</taxon>
        <taxon>Candidatus Hydrogenisulfobacillus</taxon>
    </lineage>
</organism>
<evidence type="ECO:0000256" key="4">
    <source>
        <dbReference type="ARBA" id="ARBA00022729"/>
    </source>
</evidence>
<dbReference type="GO" id="GO:0006508">
    <property type="term" value="P:proteolysis"/>
    <property type="evidence" value="ECO:0007669"/>
    <property type="project" value="UniProtKB-KW"/>
</dbReference>
<evidence type="ECO:0000256" key="8">
    <source>
        <dbReference type="ARBA" id="ARBA00023145"/>
    </source>
</evidence>
<dbReference type="GO" id="GO:0031012">
    <property type="term" value="C:extracellular matrix"/>
    <property type="evidence" value="ECO:0007669"/>
    <property type="project" value="InterPro"/>
</dbReference>
<keyword evidence="4" id="KW-0732">Signal</keyword>
<comment type="cofactor">
    <cofactor evidence="1">
        <name>Zn(2+)</name>
        <dbReference type="ChEBI" id="CHEBI:29105"/>
    </cofactor>
</comment>
<dbReference type="PROSITE" id="PS00546">
    <property type="entry name" value="CYSTEINE_SWITCH"/>
    <property type="match status" value="1"/>
</dbReference>
<keyword evidence="2" id="KW-0645">Protease</keyword>
<evidence type="ECO:0000256" key="6">
    <source>
        <dbReference type="ARBA" id="ARBA00022833"/>
    </source>
</evidence>
<evidence type="ECO:0000256" key="3">
    <source>
        <dbReference type="ARBA" id="ARBA00022723"/>
    </source>
</evidence>
<dbReference type="InterPro" id="IPR021158">
    <property type="entry name" value="Pept_M10A_Zn_BS"/>
</dbReference>
<protein>
    <submittedName>
        <fullName evidence="9">Uncharacterized protein</fullName>
    </submittedName>
</protein>
<keyword evidence="3" id="KW-0479">Metal-binding</keyword>
<proteinExistence type="predicted"/>
<dbReference type="Proteomes" id="UP000503399">
    <property type="component" value="Chromosome"/>
</dbReference>